<gene>
    <name evidence="1" type="ORF">Amon01_000404200</name>
</gene>
<evidence type="ECO:0000313" key="1">
    <source>
        <dbReference type="EMBL" id="GMG31784.1"/>
    </source>
</evidence>
<keyword evidence="2" id="KW-1185">Reference proteome</keyword>
<sequence>MREFIIKLHNIESQNPQSSRKNQHYLIRIPEPQIHLQQEATSNSNTINSINDAIRFNDYAVNYSQLPQLTVQIYQLTSIILEHGPQDYDNSDLRFSISKKVQVNTVDVHEYDDTADTVEVAEDHKAVALE</sequence>
<reference evidence="1" key="1">
    <citation type="submission" date="2023-04" db="EMBL/GenBank/DDBJ databases">
        <title>Ambrosiozyma monospora NBRC 1965.</title>
        <authorList>
            <person name="Ichikawa N."/>
            <person name="Sato H."/>
            <person name="Tonouchi N."/>
        </authorList>
    </citation>
    <scope>NUCLEOTIDE SEQUENCE</scope>
    <source>
        <strain evidence="1">NBRC 1965</strain>
    </source>
</reference>
<name>A0A9W7DFG4_AMBMO</name>
<dbReference type="AlphaFoldDB" id="A0A9W7DFG4"/>
<evidence type="ECO:0000313" key="2">
    <source>
        <dbReference type="Proteomes" id="UP001165063"/>
    </source>
</evidence>
<accession>A0A9W7DFG4</accession>
<organism evidence="1 2">
    <name type="scientific">Ambrosiozyma monospora</name>
    <name type="common">Yeast</name>
    <name type="synonym">Endomycopsis monosporus</name>
    <dbReference type="NCBI Taxonomy" id="43982"/>
    <lineage>
        <taxon>Eukaryota</taxon>
        <taxon>Fungi</taxon>
        <taxon>Dikarya</taxon>
        <taxon>Ascomycota</taxon>
        <taxon>Saccharomycotina</taxon>
        <taxon>Pichiomycetes</taxon>
        <taxon>Pichiales</taxon>
        <taxon>Pichiaceae</taxon>
        <taxon>Ambrosiozyma</taxon>
    </lineage>
</organism>
<dbReference type="EMBL" id="BSXU01001860">
    <property type="protein sequence ID" value="GMG31784.1"/>
    <property type="molecule type" value="Genomic_DNA"/>
</dbReference>
<protein>
    <submittedName>
        <fullName evidence="1">Unnamed protein product</fullName>
    </submittedName>
</protein>
<comment type="caution">
    <text evidence="1">The sequence shown here is derived from an EMBL/GenBank/DDBJ whole genome shotgun (WGS) entry which is preliminary data.</text>
</comment>
<dbReference type="Proteomes" id="UP001165063">
    <property type="component" value="Unassembled WGS sequence"/>
</dbReference>
<proteinExistence type="predicted"/>